<sequence>MSWSARFERLRTRTETRFPVVAELTGRLLSANLLDAATRLAAQAFLASIPLLFAVAAFTPSAVRDQLRESLRGIFGLTGQADLELQQVLGNTSGDLRETSGVIGLALALVSATSFSRAMARVCERAWQLPKASTRIAAWRWLVWLLALVLFVLLQAPVRDGFGAGMWLGAPLLFLLSTGVWLWTQHLLLAGRVAWLPLLPGALLAAAATNTLALSARLYMPAALNRALGEYGSLGLVLTLLSWLILVCAAITFAVTIGAVAAQEPPLNRLLDRGRGTHLKVPDDSAIPDDSARDGA</sequence>
<comment type="caution">
    <text evidence="8">The sequence shown here is derived from an EMBL/GenBank/DDBJ whole genome shotgun (WGS) entry which is preliminary data.</text>
</comment>
<feature type="transmembrane region" description="Helical" evidence="7">
    <location>
        <begin position="240"/>
        <end position="262"/>
    </location>
</feature>
<feature type="compositionally biased region" description="Basic and acidic residues" evidence="6">
    <location>
        <begin position="273"/>
        <end position="283"/>
    </location>
</feature>
<comment type="subcellular location">
    <subcellularLocation>
        <location evidence="1">Cell membrane</location>
        <topology evidence="1">Multi-pass membrane protein</topology>
    </subcellularLocation>
</comment>
<feature type="transmembrane region" description="Helical" evidence="7">
    <location>
        <begin position="195"/>
        <end position="220"/>
    </location>
</feature>
<feature type="transmembrane region" description="Helical" evidence="7">
    <location>
        <begin position="164"/>
        <end position="183"/>
    </location>
</feature>
<evidence type="ECO:0000256" key="6">
    <source>
        <dbReference type="SAM" id="MobiDB-lite"/>
    </source>
</evidence>
<dbReference type="EMBL" id="JAAKZW010000063">
    <property type="protein sequence ID" value="NGO77370.1"/>
    <property type="molecule type" value="Genomic_DNA"/>
</dbReference>
<keyword evidence="2" id="KW-1003">Cell membrane</keyword>
<protein>
    <submittedName>
        <fullName evidence="8">Ribonuclease BN</fullName>
    </submittedName>
</protein>
<feature type="transmembrane region" description="Helical" evidence="7">
    <location>
        <begin position="40"/>
        <end position="63"/>
    </location>
</feature>
<evidence type="ECO:0000256" key="4">
    <source>
        <dbReference type="ARBA" id="ARBA00022989"/>
    </source>
</evidence>
<feature type="region of interest" description="Disordered" evidence="6">
    <location>
        <begin position="273"/>
        <end position="296"/>
    </location>
</feature>
<organism evidence="8 9">
    <name type="scientific">Streptomyces mesophilus</name>
    <dbReference type="NCBI Taxonomy" id="1775132"/>
    <lineage>
        <taxon>Bacteria</taxon>
        <taxon>Bacillati</taxon>
        <taxon>Actinomycetota</taxon>
        <taxon>Actinomycetes</taxon>
        <taxon>Kitasatosporales</taxon>
        <taxon>Streptomycetaceae</taxon>
        <taxon>Streptomyces</taxon>
    </lineage>
</organism>
<gene>
    <name evidence="8" type="ORF">G6045_17130</name>
</gene>
<dbReference type="Proteomes" id="UP000481109">
    <property type="component" value="Unassembled WGS sequence"/>
</dbReference>
<accession>A0A6G4XKK6</accession>
<keyword evidence="9" id="KW-1185">Reference proteome</keyword>
<dbReference type="AlphaFoldDB" id="A0A6G4XKK6"/>
<dbReference type="GO" id="GO:0005886">
    <property type="term" value="C:plasma membrane"/>
    <property type="evidence" value="ECO:0007669"/>
    <property type="project" value="UniProtKB-SubCell"/>
</dbReference>
<evidence type="ECO:0000256" key="1">
    <source>
        <dbReference type="ARBA" id="ARBA00004651"/>
    </source>
</evidence>
<evidence type="ECO:0000256" key="5">
    <source>
        <dbReference type="ARBA" id="ARBA00023136"/>
    </source>
</evidence>
<keyword evidence="5 7" id="KW-0472">Membrane</keyword>
<evidence type="ECO:0000313" key="8">
    <source>
        <dbReference type="EMBL" id="NGO77370.1"/>
    </source>
</evidence>
<evidence type="ECO:0000256" key="7">
    <source>
        <dbReference type="SAM" id="Phobius"/>
    </source>
</evidence>
<evidence type="ECO:0000256" key="3">
    <source>
        <dbReference type="ARBA" id="ARBA00022692"/>
    </source>
</evidence>
<evidence type="ECO:0000256" key="2">
    <source>
        <dbReference type="ARBA" id="ARBA00022475"/>
    </source>
</evidence>
<dbReference type="Pfam" id="PF03631">
    <property type="entry name" value="Virul_fac_BrkB"/>
    <property type="match status" value="1"/>
</dbReference>
<reference evidence="8 9" key="1">
    <citation type="submission" date="2020-02" db="EMBL/GenBank/DDBJ databases">
        <title>Whole-genome analyses of novel actinobacteria.</title>
        <authorList>
            <person name="Sahin N."/>
            <person name="Tokatli A."/>
        </authorList>
    </citation>
    <scope>NUCLEOTIDE SEQUENCE [LARGE SCALE GENOMIC DNA]</scope>
    <source>
        <strain evidence="8 9">YC504</strain>
    </source>
</reference>
<dbReference type="RefSeq" id="WP_165332839.1">
    <property type="nucleotide sequence ID" value="NZ_JAAKZW010000063.1"/>
</dbReference>
<keyword evidence="3 7" id="KW-0812">Transmembrane</keyword>
<feature type="transmembrane region" description="Helical" evidence="7">
    <location>
        <begin position="141"/>
        <end position="158"/>
    </location>
</feature>
<name>A0A6G4XKK6_9ACTN</name>
<dbReference type="InterPro" id="IPR017039">
    <property type="entry name" value="Virul_fac_BrkB"/>
</dbReference>
<evidence type="ECO:0000313" key="9">
    <source>
        <dbReference type="Proteomes" id="UP000481109"/>
    </source>
</evidence>
<proteinExistence type="predicted"/>
<keyword evidence="4 7" id="KW-1133">Transmembrane helix</keyword>